<evidence type="ECO:0000313" key="1">
    <source>
        <dbReference type="EMBL" id="GAA4864820.1"/>
    </source>
</evidence>
<dbReference type="Proteomes" id="UP001501752">
    <property type="component" value="Unassembled WGS sequence"/>
</dbReference>
<gene>
    <name evidence="1" type="ORF">GCM10023235_48920</name>
</gene>
<name>A0ABP9E2P4_9ACTN</name>
<accession>A0ABP9E2P4</accession>
<sequence length="84" mass="9155">MPAATWIAPASRAVEERTAPTVSMRFTFRFLPDQPRMTRPHLAPGHRGRHRLGAERVLDVRVVLAPVRSGGVGPVGWWTGSGTG</sequence>
<dbReference type="EMBL" id="BAABIS010000001">
    <property type="protein sequence ID" value="GAA4864820.1"/>
    <property type="molecule type" value="Genomic_DNA"/>
</dbReference>
<keyword evidence="2" id="KW-1185">Reference proteome</keyword>
<evidence type="ECO:0000313" key="2">
    <source>
        <dbReference type="Proteomes" id="UP001501752"/>
    </source>
</evidence>
<proteinExistence type="predicted"/>
<reference evidence="2" key="1">
    <citation type="journal article" date="2019" name="Int. J. Syst. Evol. Microbiol.">
        <title>The Global Catalogue of Microorganisms (GCM) 10K type strain sequencing project: providing services to taxonomists for standard genome sequencing and annotation.</title>
        <authorList>
            <consortium name="The Broad Institute Genomics Platform"/>
            <consortium name="The Broad Institute Genome Sequencing Center for Infectious Disease"/>
            <person name="Wu L."/>
            <person name="Ma J."/>
        </authorList>
    </citation>
    <scope>NUCLEOTIDE SEQUENCE [LARGE SCALE GENOMIC DNA]</scope>
    <source>
        <strain evidence="2">JCM 13006</strain>
    </source>
</reference>
<comment type="caution">
    <text evidence="1">The sequence shown here is derived from an EMBL/GenBank/DDBJ whole genome shotgun (WGS) entry which is preliminary data.</text>
</comment>
<organism evidence="1 2">
    <name type="scientific">Kitasatospora terrestris</name>
    <dbReference type="NCBI Taxonomy" id="258051"/>
    <lineage>
        <taxon>Bacteria</taxon>
        <taxon>Bacillati</taxon>
        <taxon>Actinomycetota</taxon>
        <taxon>Actinomycetes</taxon>
        <taxon>Kitasatosporales</taxon>
        <taxon>Streptomycetaceae</taxon>
        <taxon>Kitasatospora</taxon>
    </lineage>
</organism>
<protein>
    <submittedName>
        <fullName evidence="1">Uncharacterized protein</fullName>
    </submittedName>
</protein>